<proteinExistence type="predicted"/>
<dbReference type="Proteomes" id="UP000027997">
    <property type="component" value="Unassembled WGS sequence"/>
</dbReference>
<reference evidence="2 3" key="1">
    <citation type="submission" date="2014-06" db="EMBL/GenBank/DDBJ databases">
        <title>Whole Genome Sequences of Three Symbiotic Endozoicomonas Bacteria.</title>
        <authorList>
            <person name="Neave M.J."/>
            <person name="Apprill A."/>
            <person name="Voolstra C.R."/>
        </authorList>
    </citation>
    <scope>NUCLEOTIDE SEQUENCE [LARGE SCALE GENOMIC DNA]</scope>
    <source>
        <strain evidence="2 3">DSM 22380</strain>
    </source>
</reference>
<protein>
    <recommendedName>
        <fullName evidence="4">PepSY domain-containing protein</fullName>
    </recommendedName>
</protein>
<keyword evidence="3" id="KW-1185">Reference proteome</keyword>
<gene>
    <name evidence="2" type="ORF">GV64_04970</name>
</gene>
<evidence type="ECO:0000313" key="2">
    <source>
        <dbReference type="EMBL" id="KEI70182.1"/>
    </source>
</evidence>
<feature type="chain" id="PRO_5001758758" description="PepSY domain-containing protein" evidence="1">
    <location>
        <begin position="23"/>
        <end position="140"/>
    </location>
</feature>
<comment type="caution">
    <text evidence="2">The sequence shown here is derived from an EMBL/GenBank/DDBJ whole genome shotgun (WGS) entry which is preliminary data.</text>
</comment>
<evidence type="ECO:0008006" key="4">
    <source>
        <dbReference type="Google" id="ProtNLM"/>
    </source>
</evidence>
<name>A0A081K7Q6_9GAMM</name>
<dbReference type="AlphaFoldDB" id="A0A081K7Q6"/>
<sequence length="140" mass="15920">MKKTTLIATALVTVFSASSAFAWWDNNDSGDRRHCMESNRSSHAMKGEHGKRGMKGKHFKEHMSREFSADEIRTLNEARLIMQGNPNVKVGKVTSTKDGYNVTIVTKDDSLVKEMELAKNGMPLERYNMIKERIEAKEKK</sequence>
<organism evidence="2 3">
    <name type="scientific">Endozoicomonas elysicola</name>
    <dbReference type="NCBI Taxonomy" id="305900"/>
    <lineage>
        <taxon>Bacteria</taxon>
        <taxon>Pseudomonadati</taxon>
        <taxon>Pseudomonadota</taxon>
        <taxon>Gammaproteobacteria</taxon>
        <taxon>Oceanospirillales</taxon>
        <taxon>Endozoicomonadaceae</taxon>
        <taxon>Endozoicomonas</taxon>
    </lineage>
</organism>
<feature type="signal peptide" evidence="1">
    <location>
        <begin position="1"/>
        <end position="22"/>
    </location>
</feature>
<dbReference type="RefSeq" id="WP_020584067.1">
    <property type="nucleotide sequence ID" value="NZ_JOJP01000001.1"/>
</dbReference>
<dbReference type="EMBL" id="JOJP01000001">
    <property type="protein sequence ID" value="KEI70182.1"/>
    <property type="molecule type" value="Genomic_DNA"/>
</dbReference>
<accession>A0A081K7Q6</accession>
<evidence type="ECO:0000256" key="1">
    <source>
        <dbReference type="SAM" id="SignalP"/>
    </source>
</evidence>
<keyword evidence="1" id="KW-0732">Signal</keyword>
<evidence type="ECO:0000313" key="3">
    <source>
        <dbReference type="Proteomes" id="UP000027997"/>
    </source>
</evidence>